<evidence type="ECO:0000313" key="8">
    <source>
        <dbReference type="Proteomes" id="UP000030889"/>
    </source>
</evidence>
<name>A0ABR4YK99_9BACT</name>
<proteinExistence type="predicted"/>
<dbReference type="PROSITE" id="PS50977">
    <property type="entry name" value="HTH_TETR_2"/>
    <property type="match status" value="1"/>
</dbReference>
<gene>
    <name evidence="7" type="ORF">LG35_04515</name>
</gene>
<reference evidence="7 8" key="1">
    <citation type="submission" date="2014-09" db="EMBL/GenBank/DDBJ databases">
        <title>Alistipes sp. 627, sp. nov., a novel member of the family Rikenellaceae isolated from human faeces.</title>
        <authorList>
            <person name="Shkoporov A.N."/>
            <person name="Chaplin A.V."/>
            <person name="Motuzova O.V."/>
            <person name="Kafarskaia L.I."/>
            <person name="Khokhlova E.V."/>
            <person name="Efimov B.A."/>
        </authorList>
    </citation>
    <scope>NUCLEOTIDE SEQUENCE [LARGE SCALE GENOMIC DNA]</scope>
    <source>
        <strain evidence="7 8">627</strain>
    </source>
</reference>
<keyword evidence="3 5" id="KW-0238">DNA-binding</keyword>
<dbReference type="PANTHER" id="PTHR30055">
    <property type="entry name" value="HTH-TYPE TRANSCRIPTIONAL REGULATOR RUTR"/>
    <property type="match status" value="1"/>
</dbReference>
<evidence type="ECO:0000256" key="3">
    <source>
        <dbReference type="ARBA" id="ARBA00023125"/>
    </source>
</evidence>
<keyword evidence="8" id="KW-1185">Reference proteome</keyword>
<dbReference type="SUPFAM" id="SSF46689">
    <property type="entry name" value="Homeodomain-like"/>
    <property type="match status" value="1"/>
</dbReference>
<dbReference type="InterPro" id="IPR050109">
    <property type="entry name" value="HTH-type_TetR-like_transc_reg"/>
</dbReference>
<evidence type="ECO:0000313" key="7">
    <source>
        <dbReference type="EMBL" id="KHE42491.1"/>
    </source>
</evidence>
<dbReference type="InterPro" id="IPR001647">
    <property type="entry name" value="HTH_TetR"/>
</dbReference>
<dbReference type="Gene3D" id="1.10.357.10">
    <property type="entry name" value="Tetracycline Repressor, domain 2"/>
    <property type="match status" value="1"/>
</dbReference>
<dbReference type="Pfam" id="PF00440">
    <property type="entry name" value="TetR_N"/>
    <property type="match status" value="1"/>
</dbReference>
<comment type="caution">
    <text evidence="7">The sequence shown here is derived from an EMBL/GenBank/DDBJ whole genome shotgun (WGS) entry which is preliminary data.</text>
</comment>
<dbReference type="PRINTS" id="PR00455">
    <property type="entry name" value="HTHTETR"/>
</dbReference>
<sequence length="210" mass="24727">MNMEIKERVITEATRMFSEMGIKSVRMDDIAVACGISKRTLYENFADREDLVRQSIYYHLRRHEEEMLGQMKAASNVIDEFWIMFGHSSEFRASTKLVVLDLIKYYPQIFDEVMRNHHETIVRNNEQRLRKGIEQGLFLRCIDTELMARSLTRYLYGLHRDFSDVVISAHVDDNKPEPRPLQLAIMFFLRGITTEKGREYIDGNILKGIE</sequence>
<dbReference type="RefSeq" id="WP_035472592.1">
    <property type="nucleotide sequence ID" value="NZ_JRGF01000004.1"/>
</dbReference>
<accession>A0ABR4YK99</accession>
<evidence type="ECO:0000256" key="4">
    <source>
        <dbReference type="ARBA" id="ARBA00023163"/>
    </source>
</evidence>
<dbReference type="InterPro" id="IPR036271">
    <property type="entry name" value="Tet_transcr_reg_TetR-rel_C_sf"/>
</dbReference>
<evidence type="ECO:0000256" key="1">
    <source>
        <dbReference type="ARBA" id="ARBA00022491"/>
    </source>
</evidence>
<feature type="domain" description="HTH tetR-type" evidence="6">
    <location>
        <begin position="3"/>
        <end position="63"/>
    </location>
</feature>
<keyword evidence="4" id="KW-0804">Transcription</keyword>
<keyword evidence="2" id="KW-0805">Transcription regulation</keyword>
<dbReference type="SUPFAM" id="SSF48498">
    <property type="entry name" value="Tetracyclin repressor-like, C-terminal domain"/>
    <property type="match status" value="1"/>
</dbReference>
<evidence type="ECO:0000256" key="2">
    <source>
        <dbReference type="ARBA" id="ARBA00023015"/>
    </source>
</evidence>
<dbReference type="InterPro" id="IPR009057">
    <property type="entry name" value="Homeodomain-like_sf"/>
</dbReference>
<evidence type="ECO:0000256" key="5">
    <source>
        <dbReference type="PROSITE-ProRule" id="PRU00335"/>
    </source>
</evidence>
<organism evidence="7 8">
    <name type="scientific">Alistipes inops</name>
    <dbReference type="NCBI Taxonomy" id="1501391"/>
    <lineage>
        <taxon>Bacteria</taxon>
        <taxon>Pseudomonadati</taxon>
        <taxon>Bacteroidota</taxon>
        <taxon>Bacteroidia</taxon>
        <taxon>Bacteroidales</taxon>
        <taxon>Rikenellaceae</taxon>
        <taxon>Alistipes</taxon>
    </lineage>
</organism>
<dbReference type="PANTHER" id="PTHR30055:SF175">
    <property type="entry name" value="HTH-TYPE TRANSCRIPTIONAL REPRESSOR KSTR2"/>
    <property type="match status" value="1"/>
</dbReference>
<dbReference type="EMBL" id="JRGF01000004">
    <property type="protein sequence ID" value="KHE42491.1"/>
    <property type="molecule type" value="Genomic_DNA"/>
</dbReference>
<keyword evidence="1" id="KW-0678">Repressor</keyword>
<protein>
    <recommendedName>
        <fullName evidence="6">HTH tetR-type domain-containing protein</fullName>
    </recommendedName>
</protein>
<feature type="DNA-binding region" description="H-T-H motif" evidence="5">
    <location>
        <begin position="26"/>
        <end position="45"/>
    </location>
</feature>
<evidence type="ECO:0000259" key="6">
    <source>
        <dbReference type="PROSITE" id="PS50977"/>
    </source>
</evidence>
<dbReference type="Proteomes" id="UP000030889">
    <property type="component" value="Unassembled WGS sequence"/>
</dbReference>